<dbReference type="InterPro" id="IPR016477">
    <property type="entry name" value="Fructo-/Ketosamine-3-kinase"/>
</dbReference>
<dbReference type="Pfam" id="PF03881">
    <property type="entry name" value="Fructosamin_kin"/>
    <property type="match status" value="1"/>
</dbReference>
<dbReference type="AlphaFoldDB" id="A0A8H3HYP0"/>
<keyword evidence="4" id="KW-1185">Reference proteome</keyword>
<sequence>MQAQDHEGKPVRIKHKALDVDEKWVHFVDESISAKLPPGSKVTSIVPFGASLWTCSAEIPTMQADGSEMSFFIKVVQTETGKAMVRGESVSMDLLYKTLPYLFPKSYGWGTYASNPDIHFFLEGFVDMDEDLPDVQELARGLAELHLKAENPEGKYGFHVPTLQGIYPQYTEWTNTWEEFFSNSIRLVFDNELRSQGPDEEIEKLCGLTLAKVIPRLLRPLETGGRMIKPRLVHGNIWDGNVSTNIETNTPVIYDATSIYAHNEYELAPLRPSRHKMGKQYVKAYFDHFQVSAPEEDQDDRNALYCLRWDMNCSSLYPGNLRYRKMCIDVMRSLLAKFPDGYEGWAREKGENPVIKDYLKPFP</sequence>
<dbReference type="Gene3D" id="3.90.1200.10">
    <property type="match status" value="1"/>
</dbReference>
<dbReference type="Proteomes" id="UP000664534">
    <property type="component" value="Unassembled WGS sequence"/>
</dbReference>
<reference evidence="3" key="1">
    <citation type="submission" date="2021-03" db="EMBL/GenBank/DDBJ databases">
        <authorList>
            <person name="Tagirdzhanova G."/>
        </authorList>
    </citation>
    <scope>NUCLEOTIDE SEQUENCE</scope>
</reference>
<gene>
    <name evidence="3" type="ORF">IMSHALPRED_006537</name>
</gene>
<dbReference type="SUPFAM" id="SSF56112">
    <property type="entry name" value="Protein kinase-like (PK-like)"/>
    <property type="match status" value="1"/>
</dbReference>
<proteinExistence type="predicted"/>
<evidence type="ECO:0000313" key="3">
    <source>
        <dbReference type="EMBL" id="CAF9907942.1"/>
    </source>
</evidence>
<evidence type="ECO:0000256" key="2">
    <source>
        <dbReference type="ARBA" id="ARBA00048655"/>
    </source>
</evidence>
<dbReference type="EC" id="2.7.1.172" evidence="1"/>
<dbReference type="InterPro" id="IPR011009">
    <property type="entry name" value="Kinase-like_dom_sf"/>
</dbReference>
<comment type="catalytic activity">
    <reaction evidence="2">
        <text>N(6)-D-ribulosyl-L-lysyl-[protein] + ATP = N(6)-(3-O-phospho-D-ribulosyl)-L-lysyl-[protein] + ADP + H(+)</text>
        <dbReference type="Rhea" id="RHEA:48432"/>
        <dbReference type="Rhea" id="RHEA-COMP:12103"/>
        <dbReference type="Rhea" id="RHEA-COMP:12104"/>
        <dbReference type="ChEBI" id="CHEBI:15378"/>
        <dbReference type="ChEBI" id="CHEBI:30616"/>
        <dbReference type="ChEBI" id="CHEBI:90418"/>
        <dbReference type="ChEBI" id="CHEBI:90420"/>
        <dbReference type="ChEBI" id="CHEBI:456216"/>
        <dbReference type="EC" id="2.7.1.172"/>
    </reaction>
    <physiologicalReaction direction="left-to-right" evidence="2">
        <dbReference type="Rhea" id="RHEA:48433"/>
    </physiologicalReaction>
</comment>
<dbReference type="OrthoDB" id="5772781at2759"/>
<evidence type="ECO:0000256" key="1">
    <source>
        <dbReference type="ARBA" id="ARBA00011961"/>
    </source>
</evidence>
<name>A0A8H3HYP0_9LECA</name>
<comment type="caution">
    <text evidence="3">The sequence shown here is derived from an EMBL/GenBank/DDBJ whole genome shotgun (WGS) entry which is preliminary data.</text>
</comment>
<protein>
    <recommendedName>
        <fullName evidence="1">protein-ribulosamine 3-kinase</fullName>
        <ecNumber evidence="1">2.7.1.172</ecNumber>
    </recommendedName>
</protein>
<dbReference type="GO" id="GO:0102193">
    <property type="term" value="F:protein-ribulosamine 3-kinase activity"/>
    <property type="evidence" value="ECO:0007669"/>
    <property type="project" value="UniProtKB-EC"/>
</dbReference>
<dbReference type="PANTHER" id="PTHR12149">
    <property type="entry name" value="FRUCTOSAMINE 3 KINASE-RELATED PROTEIN"/>
    <property type="match status" value="1"/>
</dbReference>
<dbReference type="PANTHER" id="PTHR12149:SF8">
    <property type="entry name" value="PROTEIN-RIBULOSAMINE 3-KINASE"/>
    <property type="match status" value="1"/>
</dbReference>
<accession>A0A8H3HYP0</accession>
<evidence type="ECO:0000313" key="4">
    <source>
        <dbReference type="Proteomes" id="UP000664534"/>
    </source>
</evidence>
<organism evidence="3 4">
    <name type="scientific">Imshaugia aleurites</name>
    <dbReference type="NCBI Taxonomy" id="172621"/>
    <lineage>
        <taxon>Eukaryota</taxon>
        <taxon>Fungi</taxon>
        <taxon>Dikarya</taxon>
        <taxon>Ascomycota</taxon>
        <taxon>Pezizomycotina</taxon>
        <taxon>Lecanoromycetes</taxon>
        <taxon>OSLEUM clade</taxon>
        <taxon>Lecanoromycetidae</taxon>
        <taxon>Lecanorales</taxon>
        <taxon>Lecanorineae</taxon>
        <taxon>Parmeliaceae</taxon>
        <taxon>Imshaugia</taxon>
    </lineage>
</organism>
<dbReference type="EMBL" id="CAJPDT010000004">
    <property type="protein sequence ID" value="CAF9907942.1"/>
    <property type="molecule type" value="Genomic_DNA"/>
</dbReference>